<evidence type="ECO:0000256" key="1">
    <source>
        <dbReference type="ARBA" id="ARBA00004442"/>
    </source>
</evidence>
<feature type="signal peptide" evidence="6">
    <location>
        <begin position="1"/>
        <end position="21"/>
    </location>
</feature>
<keyword evidence="10" id="KW-1185">Reference proteome</keyword>
<dbReference type="Gene3D" id="1.25.40.390">
    <property type="match status" value="1"/>
</dbReference>
<evidence type="ECO:0000256" key="4">
    <source>
        <dbReference type="ARBA" id="ARBA00023136"/>
    </source>
</evidence>
<dbReference type="Proteomes" id="UP000014200">
    <property type="component" value="Unassembled WGS sequence"/>
</dbReference>
<dbReference type="HOGENOM" id="CLU_015553_1_1_10"/>
<organism evidence="9 10">
    <name type="scientific">Phocaeicola sartorii</name>
    <dbReference type="NCBI Taxonomy" id="671267"/>
    <lineage>
        <taxon>Bacteria</taxon>
        <taxon>Pseudomonadati</taxon>
        <taxon>Bacteroidota</taxon>
        <taxon>Bacteroidia</taxon>
        <taxon>Bacteroidales</taxon>
        <taxon>Bacteroidaceae</taxon>
        <taxon>Phocaeicola</taxon>
    </lineage>
</organism>
<keyword evidence="3 6" id="KW-0732">Signal</keyword>
<dbReference type="GO" id="GO:0009279">
    <property type="term" value="C:cell outer membrane"/>
    <property type="evidence" value="ECO:0007669"/>
    <property type="project" value="UniProtKB-SubCell"/>
</dbReference>
<evidence type="ECO:0000256" key="2">
    <source>
        <dbReference type="ARBA" id="ARBA00006275"/>
    </source>
</evidence>
<dbReference type="Pfam" id="PF14322">
    <property type="entry name" value="SusD-like_3"/>
    <property type="match status" value="1"/>
</dbReference>
<dbReference type="InterPro" id="IPR033985">
    <property type="entry name" value="SusD-like_N"/>
</dbReference>
<comment type="similarity">
    <text evidence="2">Belongs to the SusD family.</text>
</comment>
<name>R9I0U8_9BACT</name>
<protein>
    <recommendedName>
        <fullName evidence="11">RagB/SusD family nutrient uptake outer membrane protein</fullName>
    </recommendedName>
</protein>
<evidence type="ECO:0000256" key="5">
    <source>
        <dbReference type="ARBA" id="ARBA00023237"/>
    </source>
</evidence>
<sequence>MKKYHLLYLLSALLLAGFTSCEDMLTEKPNSSYDKDGYFDSEAKAEMAIMGIYSSISDKDHYGWCEMAAPASDDTYYTSRTHSDNQVHDIAHYRINSTNTWVENLWKFKYQAIDRANMAIDGIRHMTGYEENKKLKALEAEARFLRAFMAFDLVKYWGDVPFKTTYSESYESAYQPRASRETIYDEIIADLTFAKENTEWATAGSDPERVTQGAARALLMRVYLQRAGYSLQMDGKLTRPEEGKRKEYFNAVIEEWKAFQANGYHDFHPRGYDTLFKDISYGTQNPKETLWEISFFHMQGKRNGGAWGIYNGPMVGEPTGLAASEANQHMGRANGFFIVVPEWRGFFEETDTRRDVMVCTYQQRWNAKLKAHEKRELKAGGWYCGKWRREWMSPDSWNKNLNYGDVNFCPLRYADVVLMAAEAYNETGNAQSTAWELLNRVRTRAGATPITEANYEELMAARKKTHQLTFIDDTTPQGKFRTALYWERGFELAFEGQRKYDLIRWGVLGKALKLFGEASSVNKKETKPYPAYQTFTEGKHELFPIPLKEIQSNPKLEGKNNPGY</sequence>
<gene>
    <name evidence="9" type="ORF">C802_03461</name>
</gene>
<evidence type="ECO:0000256" key="3">
    <source>
        <dbReference type="ARBA" id="ARBA00022729"/>
    </source>
</evidence>
<evidence type="ECO:0000259" key="8">
    <source>
        <dbReference type="Pfam" id="PF14322"/>
    </source>
</evidence>
<dbReference type="PATRIC" id="fig|1235788.3.peg.3547"/>
<reference evidence="9 10" key="1">
    <citation type="submission" date="2013-04" db="EMBL/GenBank/DDBJ databases">
        <title>The Genome Sequence of Bacteroides massiliensis dnLKV3.</title>
        <authorList>
            <consortium name="The Broad Institute Genomics Platform"/>
            <consortium name="The Broad Institute Genome Sequencing Center for Infectious Disease"/>
            <person name="Earl A."/>
            <person name="Xavier R."/>
            <person name="Kuhn K."/>
            <person name="Stappenbeck T."/>
            <person name="Walker B."/>
            <person name="Young S."/>
            <person name="Zeng Q."/>
            <person name="Gargeya S."/>
            <person name="Fitzgerald M."/>
            <person name="Haas B."/>
            <person name="Abouelleil A."/>
            <person name="Allen A.W."/>
            <person name="Alvarado L."/>
            <person name="Arachchi H.M."/>
            <person name="Berlin A.M."/>
            <person name="Chapman S.B."/>
            <person name="Gainer-Dewar J."/>
            <person name="Goldberg J."/>
            <person name="Griggs A."/>
            <person name="Gujja S."/>
            <person name="Hansen M."/>
            <person name="Howarth C."/>
            <person name="Imamovic A."/>
            <person name="Ireland A."/>
            <person name="Larimer J."/>
            <person name="McCowan C."/>
            <person name="Murphy C."/>
            <person name="Pearson M."/>
            <person name="Poon T.W."/>
            <person name="Priest M."/>
            <person name="Roberts A."/>
            <person name="Saif S."/>
            <person name="Shea T."/>
            <person name="Sisk P."/>
            <person name="Sykes S."/>
            <person name="Wortman J."/>
            <person name="Nusbaum C."/>
            <person name="Birren B."/>
        </authorList>
    </citation>
    <scope>NUCLEOTIDE SEQUENCE [LARGE SCALE GENOMIC DNA]</scope>
    <source>
        <strain evidence="10">dnLKV3</strain>
    </source>
</reference>
<dbReference type="AlphaFoldDB" id="R9I0U8"/>
<keyword evidence="5" id="KW-0998">Cell outer membrane</keyword>
<dbReference type="Pfam" id="PF07980">
    <property type="entry name" value="SusD_RagB"/>
    <property type="match status" value="1"/>
</dbReference>
<dbReference type="RefSeq" id="WP_016277743.1">
    <property type="nucleotide sequence ID" value="NZ_JABVZU010000002.1"/>
</dbReference>
<feature type="chain" id="PRO_5004483142" description="RagB/SusD family nutrient uptake outer membrane protein" evidence="6">
    <location>
        <begin position="22"/>
        <end position="564"/>
    </location>
</feature>
<dbReference type="OrthoDB" id="727588at2"/>
<dbReference type="STRING" id="1235788.C802_03461"/>
<dbReference type="InterPro" id="IPR011990">
    <property type="entry name" value="TPR-like_helical_dom_sf"/>
</dbReference>
<feature type="domain" description="RagB/SusD" evidence="7">
    <location>
        <begin position="347"/>
        <end position="564"/>
    </location>
</feature>
<evidence type="ECO:0000256" key="6">
    <source>
        <dbReference type="SAM" id="SignalP"/>
    </source>
</evidence>
<dbReference type="EMBL" id="ASSP01000021">
    <property type="protein sequence ID" value="EOS09908.1"/>
    <property type="molecule type" value="Genomic_DNA"/>
</dbReference>
<evidence type="ECO:0000313" key="10">
    <source>
        <dbReference type="Proteomes" id="UP000014200"/>
    </source>
</evidence>
<comment type="subcellular location">
    <subcellularLocation>
        <location evidence="1">Cell outer membrane</location>
    </subcellularLocation>
</comment>
<dbReference type="GeneID" id="82152431"/>
<accession>R9I0U8</accession>
<evidence type="ECO:0000313" key="9">
    <source>
        <dbReference type="EMBL" id="EOS09908.1"/>
    </source>
</evidence>
<evidence type="ECO:0000259" key="7">
    <source>
        <dbReference type="Pfam" id="PF07980"/>
    </source>
</evidence>
<dbReference type="SUPFAM" id="SSF48452">
    <property type="entry name" value="TPR-like"/>
    <property type="match status" value="1"/>
</dbReference>
<proteinExistence type="inferred from homology"/>
<comment type="caution">
    <text evidence="9">The sequence shown here is derived from an EMBL/GenBank/DDBJ whole genome shotgun (WGS) entry which is preliminary data.</text>
</comment>
<feature type="domain" description="SusD-like N-terminal" evidence="8">
    <location>
        <begin position="25"/>
        <end position="224"/>
    </location>
</feature>
<keyword evidence="4" id="KW-0472">Membrane</keyword>
<dbReference type="PROSITE" id="PS51257">
    <property type="entry name" value="PROKAR_LIPOPROTEIN"/>
    <property type="match status" value="1"/>
</dbReference>
<dbReference type="InterPro" id="IPR012944">
    <property type="entry name" value="SusD_RagB_dom"/>
</dbReference>
<evidence type="ECO:0008006" key="11">
    <source>
        <dbReference type="Google" id="ProtNLM"/>
    </source>
</evidence>